<keyword evidence="3" id="KW-0560">Oxidoreductase</keyword>
<keyword evidence="5" id="KW-1185">Reference proteome</keyword>
<evidence type="ECO:0000256" key="2">
    <source>
        <dbReference type="ARBA" id="ARBA00022857"/>
    </source>
</evidence>
<dbReference type="PANTHER" id="PTHR43618:SF18">
    <property type="entry name" value="SHORT CHAIN DEHYDROGENASE_REDUCTASE FAMILY (AFU_ORTHOLOGUE AFUA_5G12480)"/>
    <property type="match status" value="1"/>
</dbReference>
<dbReference type="InterPro" id="IPR020904">
    <property type="entry name" value="Sc_DH/Rdtase_CS"/>
</dbReference>
<dbReference type="InterPro" id="IPR002347">
    <property type="entry name" value="SDR_fam"/>
</dbReference>
<protein>
    <submittedName>
        <fullName evidence="4">NAD-P-binding protein</fullName>
    </submittedName>
</protein>
<dbReference type="GO" id="GO:0016491">
    <property type="term" value="F:oxidoreductase activity"/>
    <property type="evidence" value="ECO:0007669"/>
    <property type="project" value="UniProtKB-KW"/>
</dbReference>
<dbReference type="EMBL" id="KV425556">
    <property type="protein sequence ID" value="KZT28763.1"/>
    <property type="molecule type" value="Genomic_DNA"/>
</dbReference>
<organism evidence="4 5">
    <name type="scientific">Neolentinus lepideus HHB14362 ss-1</name>
    <dbReference type="NCBI Taxonomy" id="1314782"/>
    <lineage>
        <taxon>Eukaryota</taxon>
        <taxon>Fungi</taxon>
        <taxon>Dikarya</taxon>
        <taxon>Basidiomycota</taxon>
        <taxon>Agaricomycotina</taxon>
        <taxon>Agaricomycetes</taxon>
        <taxon>Gloeophyllales</taxon>
        <taxon>Gloeophyllaceae</taxon>
        <taxon>Neolentinus</taxon>
    </lineage>
</organism>
<evidence type="ECO:0000313" key="4">
    <source>
        <dbReference type="EMBL" id="KZT28763.1"/>
    </source>
</evidence>
<sequence>MSAESVDRSSLFSVNGLVAVVTGGGTGIGRMIATALENNGATVYIVGRRLNVLEAAAKESSKFGKIFALQGDVTSRESLLGIVETLRAKHGYINLLVNNSGIFMGDLNLPIIIPPGETKEDIKDLQARLWNIASPESWAKTFEVNCTAVYFCTVAFLELLDAGNSRGGIEGVTSQAITVSSIAGLRRDANGSMTSYSISKAAATHLGKLLANVLKDFKIRSNIIAPGYYPSEMSAAVASEDLVKNGIPLQRAGDISDMGGLALFLASRAGAYVNGTVHLTDGGRLGVSSSTY</sequence>
<dbReference type="PRINTS" id="PR00081">
    <property type="entry name" value="GDHRDH"/>
</dbReference>
<comment type="similarity">
    <text evidence="1">Belongs to the short-chain dehydrogenases/reductases (SDR) family.</text>
</comment>
<evidence type="ECO:0000313" key="5">
    <source>
        <dbReference type="Proteomes" id="UP000076761"/>
    </source>
</evidence>
<accession>A0A165UVJ4</accession>
<dbReference type="SUPFAM" id="SSF51735">
    <property type="entry name" value="NAD(P)-binding Rossmann-fold domains"/>
    <property type="match status" value="1"/>
</dbReference>
<dbReference type="InParanoid" id="A0A165UVJ4"/>
<keyword evidence="2" id="KW-0521">NADP</keyword>
<dbReference type="Gene3D" id="3.40.50.720">
    <property type="entry name" value="NAD(P)-binding Rossmann-like Domain"/>
    <property type="match status" value="1"/>
</dbReference>
<dbReference type="InterPro" id="IPR052178">
    <property type="entry name" value="Sec_Metab_Biosynth_SDR"/>
</dbReference>
<proteinExistence type="inferred from homology"/>
<dbReference type="AlphaFoldDB" id="A0A165UVJ4"/>
<dbReference type="PROSITE" id="PS00061">
    <property type="entry name" value="ADH_SHORT"/>
    <property type="match status" value="1"/>
</dbReference>
<dbReference type="PANTHER" id="PTHR43618">
    <property type="entry name" value="7-ALPHA-HYDROXYSTEROID DEHYDROGENASE"/>
    <property type="match status" value="1"/>
</dbReference>
<dbReference type="OrthoDB" id="2962696at2759"/>
<evidence type="ECO:0000256" key="3">
    <source>
        <dbReference type="ARBA" id="ARBA00023002"/>
    </source>
</evidence>
<dbReference type="STRING" id="1314782.A0A165UVJ4"/>
<reference evidence="4 5" key="1">
    <citation type="journal article" date="2016" name="Mol. Biol. Evol.">
        <title>Comparative Genomics of Early-Diverging Mushroom-Forming Fungi Provides Insights into the Origins of Lignocellulose Decay Capabilities.</title>
        <authorList>
            <person name="Nagy L.G."/>
            <person name="Riley R."/>
            <person name="Tritt A."/>
            <person name="Adam C."/>
            <person name="Daum C."/>
            <person name="Floudas D."/>
            <person name="Sun H."/>
            <person name="Yadav J.S."/>
            <person name="Pangilinan J."/>
            <person name="Larsson K.H."/>
            <person name="Matsuura K."/>
            <person name="Barry K."/>
            <person name="Labutti K."/>
            <person name="Kuo R."/>
            <person name="Ohm R.A."/>
            <person name="Bhattacharya S.S."/>
            <person name="Shirouzu T."/>
            <person name="Yoshinaga Y."/>
            <person name="Martin F.M."/>
            <person name="Grigoriev I.V."/>
            <person name="Hibbett D.S."/>
        </authorList>
    </citation>
    <scope>NUCLEOTIDE SEQUENCE [LARGE SCALE GENOMIC DNA]</scope>
    <source>
        <strain evidence="4 5">HHB14362 ss-1</strain>
    </source>
</reference>
<evidence type="ECO:0000256" key="1">
    <source>
        <dbReference type="ARBA" id="ARBA00006484"/>
    </source>
</evidence>
<gene>
    <name evidence="4" type="ORF">NEOLEDRAFT_1086454</name>
</gene>
<dbReference type="Proteomes" id="UP000076761">
    <property type="component" value="Unassembled WGS sequence"/>
</dbReference>
<dbReference type="Pfam" id="PF13561">
    <property type="entry name" value="adh_short_C2"/>
    <property type="match status" value="1"/>
</dbReference>
<dbReference type="InterPro" id="IPR036291">
    <property type="entry name" value="NAD(P)-bd_dom_sf"/>
</dbReference>
<name>A0A165UVJ4_9AGAM</name>